<dbReference type="PANTHER" id="PTHR33880">
    <property type="entry name" value="EXPRESSED PROTEIN"/>
    <property type="match status" value="1"/>
</dbReference>
<dbReference type="GO" id="GO:0016740">
    <property type="term" value="F:transferase activity"/>
    <property type="evidence" value="ECO:0007669"/>
    <property type="project" value="UniProtKB-KW"/>
</dbReference>
<evidence type="ECO:0000313" key="4">
    <source>
        <dbReference type="Proteomes" id="UP001151760"/>
    </source>
</evidence>
<reference evidence="3" key="1">
    <citation type="journal article" date="2022" name="Int. J. Mol. Sci.">
        <title>Draft Genome of Tanacetum Coccineum: Genomic Comparison of Closely Related Tanacetum-Family Plants.</title>
        <authorList>
            <person name="Yamashiro T."/>
            <person name="Shiraishi A."/>
            <person name="Nakayama K."/>
            <person name="Satake H."/>
        </authorList>
    </citation>
    <scope>NUCLEOTIDE SEQUENCE</scope>
</reference>
<reference evidence="3" key="2">
    <citation type="submission" date="2022-01" db="EMBL/GenBank/DDBJ databases">
        <authorList>
            <person name="Yamashiro T."/>
            <person name="Shiraishi A."/>
            <person name="Satake H."/>
            <person name="Nakayama K."/>
        </authorList>
    </citation>
    <scope>NUCLEOTIDE SEQUENCE</scope>
</reference>
<feature type="compositionally biased region" description="Polar residues" evidence="1">
    <location>
        <begin position="1"/>
        <end position="14"/>
    </location>
</feature>
<proteinExistence type="predicted"/>
<accession>A0ABQ5DZ56</accession>
<feature type="region of interest" description="Disordered" evidence="1">
    <location>
        <begin position="1"/>
        <end position="45"/>
    </location>
</feature>
<protein>
    <submittedName>
        <fullName evidence="3">Glycosyl transferase</fullName>
    </submittedName>
</protein>
<feature type="compositionally biased region" description="Polar residues" evidence="1">
    <location>
        <begin position="21"/>
        <end position="35"/>
    </location>
</feature>
<comment type="caution">
    <text evidence="3">The sequence shown here is derived from an EMBL/GenBank/DDBJ whole genome shotgun (WGS) entry which is preliminary data.</text>
</comment>
<dbReference type="Proteomes" id="UP001151760">
    <property type="component" value="Unassembled WGS sequence"/>
</dbReference>
<evidence type="ECO:0000256" key="1">
    <source>
        <dbReference type="SAM" id="MobiDB-lite"/>
    </source>
</evidence>
<dbReference type="InterPro" id="IPR038941">
    <property type="entry name" value="At4g14100-like"/>
</dbReference>
<keyword evidence="2" id="KW-0472">Membrane</keyword>
<keyword evidence="2" id="KW-0812">Transmembrane</keyword>
<evidence type="ECO:0000313" key="3">
    <source>
        <dbReference type="EMBL" id="GJT44380.1"/>
    </source>
</evidence>
<keyword evidence="2" id="KW-1133">Transmembrane helix</keyword>
<evidence type="ECO:0000256" key="2">
    <source>
        <dbReference type="SAM" id="Phobius"/>
    </source>
</evidence>
<dbReference type="EMBL" id="BQNB010015808">
    <property type="protein sequence ID" value="GJT44380.1"/>
    <property type="molecule type" value="Genomic_DNA"/>
</dbReference>
<feature type="transmembrane region" description="Helical" evidence="2">
    <location>
        <begin position="74"/>
        <end position="93"/>
    </location>
</feature>
<gene>
    <name evidence="3" type="ORF">Tco_0953095</name>
</gene>
<sequence>MTSSTTAKNDNRMSCQEPKPRTTSLMTAKNDNRMSCQEPKPRTTSLMTAKNDNRMSCQEPKCRTMSSKTSTTTILTNLMLLIAIIGVGLYSVITEPPHAQDPKPTQWPDQFHSRIVMNNSGIVELVDLWYDWTNGRSFNIIQRQRGSVLYDLEWNNGTSFHYTVGSHGTCYSAHMEVTMLQKIKKEGGILKPDWLDRMSYVGQREVDGSLCSVWEDAGFITYYEDAVTKRPVHWAFYTGDRLTCLFNFVCNC</sequence>
<keyword evidence="4" id="KW-1185">Reference proteome</keyword>
<keyword evidence="3" id="KW-0808">Transferase</keyword>
<dbReference type="PANTHER" id="PTHR33880:SF3">
    <property type="entry name" value="TRANSFERASE, TRANSFERRING GLYCOSYL GROUPS"/>
    <property type="match status" value="1"/>
</dbReference>
<name>A0ABQ5DZ56_9ASTR</name>
<organism evidence="3 4">
    <name type="scientific">Tanacetum coccineum</name>
    <dbReference type="NCBI Taxonomy" id="301880"/>
    <lineage>
        <taxon>Eukaryota</taxon>
        <taxon>Viridiplantae</taxon>
        <taxon>Streptophyta</taxon>
        <taxon>Embryophyta</taxon>
        <taxon>Tracheophyta</taxon>
        <taxon>Spermatophyta</taxon>
        <taxon>Magnoliopsida</taxon>
        <taxon>eudicotyledons</taxon>
        <taxon>Gunneridae</taxon>
        <taxon>Pentapetalae</taxon>
        <taxon>asterids</taxon>
        <taxon>campanulids</taxon>
        <taxon>Asterales</taxon>
        <taxon>Asteraceae</taxon>
        <taxon>Asteroideae</taxon>
        <taxon>Anthemideae</taxon>
        <taxon>Anthemidinae</taxon>
        <taxon>Tanacetum</taxon>
    </lineage>
</organism>